<evidence type="ECO:0000256" key="3">
    <source>
        <dbReference type="ARBA" id="ARBA00005174"/>
    </source>
</evidence>
<dbReference type="Pfam" id="PF02844">
    <property type="entry name" value="GARS_N"/>
    <property type="match status" value="1"/>
</dbReference>
<evidence type="ECO:0000256" key="2">
    <source>
        <dbReference type="ARBA" id="ARBA00001946"/>
    </source>
</evidence>
<dbReference type="AlphaFoldDB" id="A0A1G2MM76"/>
<evidence type="ECO:0000256" key="5">
    <source>
        <dbReference type="ARBA" id="ARBA00022598"/>
    </source>
</evidence>
<evidence type="ECO:0000256" key="1">
    <source>
        <dbReference type="ARBA" id="ARBA00001936"/>
    </source>
</evidence>
<proteinExistence type="inferred from homology"/>
<dbReference type="GO" id="GO:0005524">
    <property type="term" value="F:ATP binding"/>
    <property type="evidence" value="ECO:0007669"/>
    <property type="project" value="UniProtKB-UniRule"/>
</dbReference>
<dbReference type="PANTHER" id="PTHR43472">
    <property type="entry name" value="PHOSPHORIBOSYLAMINE--GLYCINE LIGASE"/>
    <property type="match status" value="1"/>
</dbReference>
<dbReference type="Gene3D" id="3.30.470.20">
    <property type="entry name" value="ATP-grasp fold, B domain"/>
    <property type="match status" value="1"/>
</dbReference>
<dbReference type="InterPro" id="IPR016185">
    <property type="entry name" value="PreATP-grasp_dom_sf"/>
</dbReference>
<dbReference type="Pfam" id="PF01071">
    <property type="entry name" value="GARS_A"/>
    <property type="match status" value="1"/>
</dbReference>
<dbReference type="InterPro" id="IPR000115">
    <property type="entry name" value="PRibGlycinamide_synth"/>
</dbReference>
<accession>A0A1G2MM76</accession>
<dbReference type="PANTHER" id="PTHR43472:SF1">
    <property type="entry name" value="PHOSPHORIBOSYLAMINE--GLYCINE LIGASE, CHLOROPLASTIC"/>
    <property type="match status" value="1"/>
</dbReference>
<dbReference type="SUPFAM" id="SSF51246">
    <property type="entry name" value="Rudiment single hybrid motif"/>
    <property type="match status" value="1"/>
</dbReference>
<comment type="similarity">
    <text evidence="9">Belongs to the GARS family.</text>
</comment>
<evidence type="ECO:0000313" key="15">
    <source>
        <dbReference type="Proteomes" id="UP000177130"/>
    </source>
</evidence>
<dbReference type="InterPro" id="IPR020559">
    <property type="entry name" value="PRibGlycinamide_synth_CS"/>
</dbReference>
<dbReference type="InterPro" id="IPR020561">
    <property type="entry name" value="PRibGlycinamid_synth_ATP-grasp"/>
</dbReference>
<dbReference type="GO" id="GO:0009113">
    <property type="term" value="P:purine nucleobase biosynthetic process"/>
    <property type="evidence" value="ECO:0007669"/>
    <property type="project" value="InterPro"/>
</dbReference>
<dbReference type="InterPro" id="IPR013815">
    <property type="entry name" value="ATP_grasp_subdomain_1"/>
</dbReference>
<evidence type="ECO:0000256" key="7">
    <source>
        <dbReference type="ARBA" id="ARBA00022755"/>
    </source>
</evidence>
<dbReference type="InterPro" id="IPR037123">
    <property type="entry name" value="PRibGlycinamide_synth_C_sf"/>
</dbReference>
<feature type="domain" description="ATP-grasp" evidence="13">
    <location>
        <begin position="112"/>
        <end position="327"/>
    </location>
</feature>
<dbReference type="SUPFAM" id="SSF56059">
    <property type="entry name" value="Glutathione synthetase ATP-binding domain-like"/>
    <property type="match status" value="1"/>
</dbReference>
<keyword evidence="6 12" id="KW-0547">Nucleotide-binding</keyword>
<dbReference type="FunFam" id="3.90.600.10:FF:000001">
    <property type="entry name" value="Trifunctional purine biosynthetic protein adenosine-3"/>
    <property type="match status" value="1"/>
</dbReference>
<dbReference type="GO" id="GO:0004637">
    <property type="term" value="F:phosphoribosylamine-glycine ligase activity"/>
    <property type="evidence" value="ECO:0007669"/>
    <property type="project" value="UniProtKB-EC"/>
</dbReference>
<protein>
    <recommendedName>
        <fullName evidence="4">phosphoribosylamine--glycine ligase</fullName>
        <ecNumber evidence="4">6.3.4.13</ecNumber>
    </recommendedName>
    <alternativeName>
        <fullName evidence="10">Glycinamide ribonucleotide synthetase</fullName>
    </alternativeName>
    <alternativeName>
        <fullName evidence="11">Phosphoribosylglycinamide synthetase</fullName>
    </alternativeName>
</protein>
<dbReference type="STRING" id="1802306.A3C72_03055"/>
<evidence type="ECO:0000259" key="13">
    <source>
        <dbReference type="PROSITE" id="PS50975"/>
    </source>
</evidence>
<sequence length="435" mass="47627">MIILIIGSGGREHALIWLLAKDSRIIEIWCAPGNAGIAKERLQNGNLVKCIDIKTTDLSRLADFATEKKVHLTVVGPDKPIGLGIATFFRFRKLRIFAPEAALFESSKIFTHAFNSTHGIPQPKGQNFDLDRLREAEAFANSLTSGSVIKADGLFDGKGVVLCKTSIEAHSAIERMLVRDEFGPAGRHILIQNRLTGCEVSAHALCDGKNYKMFPLSQDNKGDGKGNMTGGMGATMRTTPLGGNDAMRIENEIIKPWHNACLEEGIVYKGLFYPGIMLTDDGFHLQNYRRFGPKVLEYNARFGDPETQVYMPMLNCNLLDLLDACVEGTLDKVDLKWKYGVAVCVVMASNGYPDSLTAGEPIFGIEQADAVPDTKVFHAGTALKDGQIVTNGGRVLGVTSWGVDLFEAKSKAYQAVGKIHCQALWYRKDIGIYAP</sequence>
<dbReference type="Gene3D" id="3.90.600.10">
    <property type="entry name" value="Phosphoribosylglycinamide synthetase, C-terminal domain"/>
    <property type="match status" value="1"/>
</dbReference>
<dbReference type="GO" id="GO:0006189">
    <property type="term" value="P:'de novo' IMP biosynthetic process"/>
    <property type="evidence" value="ECO:0007669"/>
    <property type="project" value="UniProtKB-UniPathway"/>
</dbReference>
<evidence type="ECO:0000256" key="12">
    <source>
        <dbReference type="PROSITE-ProRule" id="PRU00409"/>
    </source>
</evidence>
<organism evidence="14 15">
    <name type="scientific">Candidatus Taylorbacteria bacterium RIFCSPHIGHO2_02_FULL_43_32b</name>
    <dbReference type="NCBI Taxonomy" id="1802306"/>
    <lineage>
        <taxon>Bacteria</taxon>
        <taxon>Candidatus Tayloriibacteriota</taxon>
    </lineage>
</organism>
<name>A0A1G2MM76_9BACT</name>
<dbReference type="InterPro" id="IPR020560">
    <property type="entry name" value="PRibGlycinamide_synth_C-dom"/>
</dbReference>
<evidence type="ECO:0000256" key="11">
    <source>
        <dbReference type="ARBA" id="ARBA00042864"/>
    </source>
</evidence>
<dbReference type="EC" id="6.3.4.13" evidence="4"/>
<dbReference type="NCBIfam" id="TIGR00877">
    <property type="entry name" value="purD"/>
    <property type="match status" value="1"/>
</dbReference>
<dbReference type="Gene3D" id="3.40.50.20">
    <property type="match status" value="1"/>
</dbReference>
<evidence type="ECO:0000256" key="10">
    <source>
        <dbReference type="ARBA" id="ARBA00042242"/>
    </source>
</evidence>
<evidence type="ECO:0000256" key="4">
    <source>
        <dbReference type="ARBA" id="ARBA00013255"/>
    </source>
</evidence>
<comment type="cofactor">
    <cofactor evidence="2">
        <name>Mg(2+)</name>
        <dbReference type="ChEBI" id="CHEBI:18420"/>
    </cofactor>
</comment>
<dbReference type="SMART" id="SM01209">
    <property type="entry name" value="GARS_A"/>
    <property type="match status" value="1"/>
</dbReference>
<dbReference type="InterPro" id="IPR020562">
    <property type="entry name" value="PRibGlycinamide_synth_N"/>
</dbReference>
<evidence type="ECO:0000256" key="8">
    <source>
        <dbReference type="ARBA" id="ARBA00022840"/>
    </source>
</evidence>
<reference evidence="14 15" key="1">
    <citation type="journal article" date="2016" name="Nat. Commun.">
        <title>Thousands of microbial genomes shed light on interconnected biogeochemical processes in an aquifer system.</title>
        <authorList>
            <person name="Anantharaman K."/>
            <person name="Brown C.T."/>
            <person name="Hug L.A."/>
            <person name="Sharon I."/>
            <person name="Castelle C.J."/>
            <person name="Probst A.J."/>
            <person name="Thomas B.C."/>
            <person name="Singh A."/>
            <person name="Wilkins M.J."/>
            <person name="Karaoz U."/>
            <person name="Brodie E.L."/>
            <person name="Williams K.H."/>
            <person name="Hubbard S.S."/>
            <person name="Banfield J.F."/>
        </authorList>
    </citation>
    <scope>NUCLEOTIDE SEQUENCE [LARGE SCALE GENOMIC DNA]</scope>
</reference>
<keyword evidence="5 14" id="KW-0436">Ligase</keyword>
<dbReference type="UniPathway" id="UPA00074">
    <property type="reaction ID" value="UER00125"/>
</dbReference>
<dbReference type="PROSITE" id="PS50975">
    <property type="entry name" value="ATP_GRASP"/>
    <property type="match status" value="1"/>
</dbReference>
<dbReference type="InterPro" id="IPR011761">
    <property type="entry name" value="ATP-grasp"/>
</dbReference>
<dbReference type="Proteomes" id="UP000177130">
    <property type="component" value="Unassembled WGS sequence"/>
</dbReference>
<dbReference type="GO" id="GO:0046872">
    <property type="term" value="F:metal ion binding"/>
    <property type="evidence" value="ECO:0007669"/>
    <property type="project" value="InterPro"/>
</dbReference>
<evidence type="ECO:0000256" key="6">
    <source>
        <dbReference type="ARBA" id="ARBA00022741"/>
    </source>
</evidence>
<keyword evidence="8 12" id="KW-0067">ATP-binding</keyword>
<dbReference type="Pfam" id="PF02843">
    <property type="entry name" value="GARS_C"/>
    <property type="match status" value="1"/>
</dbReference>
<comment type="cofactor">
    <cofactor evidence="1">
        <name>Mn(2+)</name>
        <dbReference type="ChEBI" id="CHEBI:29035"/>
    </cofactor>
</comment>
<evidence type="ECO:0000256" key="9">
    <source>
        <dbReference type="ARBA" id="ARBA00038345"/>
    </source>
</evidence>
<dbReference type="Gene3D" id="3.30.1490.20">
    <property type="entry name" value="ATP-grasp fold, A domain"/>
    <property type="match status" value="1"/>
</dbReference>
<dbReference type="PROSITE" id="PS00184">
    <property type="entry name" value="GARS"/>
    <property type="match status" value="1"/>
</dbReference>
<dbReference type="SMART" id="SM01210">
    <property type="entry name" value="GARS_C"/>
    <property type="match status" value="1"/>
</dbReference>
<comment type="pathway">
    <text evidence="3">Purine metabolism; IMP biosynthesis via de novo pathway; N(1)-(5-phospho-D-ribosyl)glycinamide from 5-phospho-alpha-D-ribose 1-diphosphate: step 2/2.</text>
</comment>
<keyword evidence="7" id="KW-0658">Purine biosynthesis</keyword>
<comment type="caution">
    <text evidence="14">The sequence shown here is derived from an EMBL/GenBank/DDBJ whole genome shotgun (WGS) entry which is preliminary data.</text>
</comment>
<evidence type="ECO:0000313" key="14">
    <source>
        <dbReference type="EMBL" id="OHA24092.1"/>
    </source>
</evidence>
<dbReference type="EMBL" id="MHRK01000019">
    <property type="protein sequence ID" value="OHA24092.1"/>
    <property type="molecule type" value="Genomic_DNA"/>
</dbReference>
<gene>
    <name evidence="14" type="ORF">A3C72_03055</name>
</gene>
<dbReference type="InterPro" id="IPR011054">
    <property type="entry name" value="Rudment_hybrid_motif"/>
</dbReference>
<dbReference type="SUPFAM" id="SSF52440">
    <property type="entry name" value="PreATP-grasp domain"/>
    <property type="match status" value="1"/>
</dbReference>